<dbReference type="Pfam" id="PF13839">
    <property type="entry name" value="PC-Esterase"/>
    <property type="match status" value="1"/>
</dbReference>
<evidence type="ECO:0000256" key="1">
    <source>
        <dbReference type="ARBA" id="ARBA00004167"/>
    </source>
</evidence>
<dbReference type="GO" id="GO:0016020">
    <property type="term" value="C:membrane"/>
    <property type="evidence" value="ECO:0007669"/>
    <property type="project" value="UniProtKB-SubCell"/>
</dbReference>
<evidence type="ECO:0000256" key="3">
    <source>
        <dbReference type="ARBA" id="ARBA00022692"/>
    </source>
</evidence>
<dbReference type="Gramene" id="RZC64223">
    <property type="protein sequence ID" value="RZC64223"/>
    <property type="gene ID" value="C5167_025959"/>
</dbReference>
<feature type="domain" description="Trichome birefringence-like N-terminal" evidence="9">
    <location>
        <begin position="119"/>
        <end position="168"/>
    </location>
</feature>
<dbReference type="Proteomes" id="UP000316621">
    <property type="component" value="Chromosome 5"/>
</dbReference>
<comment type="subcellular location">
    <subcellularLocation>
        <location evidence="1">Membrane</location>
        <topology evidence="1">Single-pass membrane protein</topology>
    </subcellularLocation>
</comment>
<organism evidence="10 11">
    <name type="scientific">Papaver somniferum</name>
    <name type="common">Opium poppy</name>
    <dbReference type="NCBI Taxonomy" id="3469"/>
    <lineage>
        <taxon>Eukaryota</taxon>
        <taxon>Viridiplantae</taxon>
        <taxon>Streptophyta</taxon>
        <taxon>Embryophyta</taxon>
        <taxon>Tracheophyta</taxon>
        <taxon>Spermatophyta</taxon>
        <taxon>Magnoliopsida</taxon>
        <taxon>Ranunculales</taxon>
        <taxon>Papaveraceae</taxon>
        <taxon>Papaveroideae</taxon>
        <taxon>Papaver</taxon>
    </lineage>
</organism>
<proteinExistence type="inferred from homology"/>
<evidence type="ECO:0000259" key="8">
    <source>
        <dbReference type="Pfam" id="PF13839"/>
    </source>
</evidence>
<dbReference type="GO" id="GO:0016413">
    <property type="term" value="F:O-acetyltransferase activity"/>
    <property type="evidence" value="ECO:0007669"/>
    <property type="project" value="InterPro"/>
</dbReference>
<name>A0A4Y7JSZ3_PAPSO</name>
<reference evidence="10 11" key="1">
    <citation type="journal article" date="2018" name="Science">
        <title>The opium poppy genome and morphinan production.</title>
        <authorList>
            <person name="Guo L."/>
            <person name="Winzer T."/>
            <person name="Yang X."/>
            <person name="Li Y."/>
            <person name="Ning Z."/>
            <person name="He Z."/>
            <person name="Teodor R."/>
            <person name="Lu Y."/>
            <person name="Bowser T.A."/>
            <person name="Graham I.A."/>
            <person name="Ye K."/>
        </authorList>
    </citation>
    <scope>NUCLEOTIDE SEQUENCE [LARGE SCALE GENOMIC DNA]</scope>
    <source>
        <strain evidence="11">cv. HN1</strain>
        <tissue evidence="10">Leaves</tissue>
    </source>
</reference>
<dbReference type="PANTHER" id="PTHR32285">
    <property type="entry name" value="PROTEIN TRICHOME BIREFRINGENCE-LIKE 9-RELATED"/>
    <property type="match status" value="1"/>
</dbReference>
<feature type="domain" description="Trichome birefringence-like C-terminal" evidence="8">
    <location>
        <begin position="187"/>
        <end position="475"/>
    </location>
</feature>
<keyword evidence="5 7" id="KW-1133">Transmembrane helix</keyword>
<dbReference type="InterPro" id="IPR029962">
    <property type="entry name" value="TBL"/>
</dbReference>
<keyword evidence="6 7" id="KW-0472">Membrane</keyword>
<evidence type="ECO:0000256" key="5">
    <source>
        <dbReference type="ARBA" id="ARBA00022989"/>
    </source>
</evidence>
<evidence type="ECO:0000313" key="10">
    <source>
        <dbReference type="EMBL" id="RZC64223.1"/>
    </source>
</evidence>
<evidence type="ECO:0000259" key="9">
    <source>
        <dbReference type="Pfam" id="PF14416"/>
    </source>
</evidence>
<evidence type="ECO:0000256" key="2">
    <source>
        <dbReference type="ARBA" id="ARBA00007727"/>
    </source>
</evidence>
<dbReference type="EMBL" id="CM010719">
    <property type="protein sequence ID" value="RZC64223.1"/>
    <property type="molecule type" value="Genomic_DNA"/>
</dbReference>
<dbReference type="AlphaFoldDB" id="A0A4Y7JSZ3"/>
<sequence length="503" mass="57770">MRNLKVWEKSCDHLLTMPSSHDHSKRYGSSSSVLLGYKFIIGASILVLAAIIFVFPSVMDSVVWIREAHTSSSRSTTCDTALISVVTAVPAKLLENSTSTVVTETNRKEKSSKNSSFVECDIFEGKWVKVNDLKPYYPPGSCPYLRKGPFACYENGRPDNQFLQWQWQWQSQQTNAGCNNIPKPGFFNPTDFLNRLRDKKLVFVGDSLNRNMYMSMICMLWNAIQDKSRIVKFPKDTEFKIRGDLARRYEDYNCSVVFVWSPYLIYEANQTSRGSKMLLHQGPRTLRLDLIDELPASVYRDADIVVFDSWHWWNVDKTNHGENIFQEGDYLHPKLEIDEAYKKALTTWRRWIDNSIDSTRTQIVFRGYSISHYVDGKWNTGGKCNRETEPIMSNETYINPSPSREKILRDVLGELKSPVLYLNVSKLTYYRADAHPSVYAKNYSVQERIVALDHQDCSHWCLPGVPDTWNELLYASLLKAAKGSFGRQPFGNSVGTKFPCIVP</sequence>
<dbReference type="InterPro" id="IPR025846">
    <property type="entry name" value="TBL_N"/>
</dbReference>
<evidence type="ECO:0000313" key="11">
    <source>
        <dbReference type="Proteomes" id="UP000316621"/>
    </source>
</evidence>
<gene>
    <name evidence="10" type="ORF">C5167_025959</name>
</gene>
<evidence type="ECO:0000256" key="6">
    <source>
        <dbReference type="ARBA" id="ARBA00023136"/>
    </source>
</evidence>
<comment type="similarity">
    <text evidence="2">Belongs to the PC-esterase family. TBL subfamily.</text>
</comment>
<evidence type="ECO:0000256" key="7">
    <source>
        <dbReference type="SAM" id="Phobius"/>
    </source>
</evidence>
<dbReference type="OMA" id="WIDNSID"/>
<accession>A0A4Y7JSZ3</accession>
<keyword evidence="11" id="KW-1185">Reference proteome</keyword>
<keyword evidence="4" id="KW-0735">Signal-anchor</keyword>
<feature type="transmembrane region" description="Helical" evidence="7">
    <location>
        <begin position="35"/>
        <end position="55"/>
    </location>
</feature>
<protein>
    <submittedName>
        <fullName evidence="10">Uncharacterized protein</fullName>
    </submittedName>
</protein>
<dbReference type="InterPro" id="IPR026057">
    <property type="entry name" value="TBL_C"/>
</dbReference>
<dbReference type="PANTHER" id="PTHR32285:SF208">
    <property type="entry name" value="PROTEIN TRICHOME BIREFRINGENCE-LIKE 2"/>
    <property type="match status" value="1"/>
</dbReference>
<dbReference type="Pfam" id="PF14416">
    <property type="entry name" value="PMR5N"/>
    <property type="match status" value="1"/>
</dbReference>
<dbReference type="GO" id="GO:0005794">
    <property type="term" value="C:Golgi apparatus"/>
    <property type="evidence" value="ECO:0007669"/>
    <property type="project" value="TreeGrafter"/>
</dbReference>
<evidence type="ECO:0000256" key="4">
    <source>
        <dbReference type="ARBA" id="ARBA00022968"/>
    </source>
</evidence>
<keyword evidence="3 7" id="KW-0812">Transmembrane</keyword>